<dbReference type="PANTHER" id="PTHR13219">
    <property type="entry name" value="TRANSMEMBRANE PROTEIN 94"/>
    <property type="match status" value="1"/>
</dbReference>
<comment type="caution">
    <text evidence="1">The sequence shown here is derived from an EMBL/GenBank/DDBJ whole genome shotgun (WGS) entry which is preliminary data.</text>
</comment>
<dbReference type="AlphaFoldDB" id="A0AAE1FK31"/>
<dbReference type="InterPro" id="IPR039720">
    <property type="entry name" value="TMEM94"/>
</dbReference>
<organism evidence="1 2">
    <name type="scientific">Petrolisthes cinctipes</name>
    <name type="common">Flat porcelain crab</name>
    <dbReference type="NCBI Taxonomy" id="88211"/>
    <lineage>
        <taxon>Eukaryota</taxon>
        <taxon>Metazoa</taxon>
        <taxon>Ecdysozoa</taxon>
        <taxon>Arthropoda</taxon>
        <taxon>Crustacea</taxon>
        <taxon>Multicrustacea</taxon>
        <taxon>Malacostraca</taxon>
        <taxon>Eumalacostraca</taxon>
        <taxon>Eucarida</taxon>
        <taxon>Decapoda</taxon>
        <taxon>Pleocyemata</taxon>
        <taxon>Anomura</taxon>
        <taxon>Galatheoidea</taxon>
        <taxon>Porcellanidae</taxon>
        <taxon>Petrolisthes</taxon>
    </lineage>
</organism>
<evidence type="ECO:0000313" key="1">
    <source>
        <dbReference type="EMBL" id="KAK3873528.1"/>
    </source>
</evidence>
<dbReference type="PANTHER" id="PTHR13219:SF6">
    <property type="entry name" value="TRANSMEMBRANE PROTEIN 94"/>
    <property type="match status" value="1"/>
</dbReference>
<evidence type="ECO:0000313" key="2">
    <source>
        <dbReference type="Proteomes" id="UP001286313"/>
    </source>
</evidence>
<keyword evidence="2" id="KW-1185">Reference proteome</keyword>
<protein>
    <submittedName>
        <fullName evidence="1">Uncharacterized protein</fullName>
    </submittedName>
</protein>
<gene>
    <name evidence="1" type="ORF">Pcinc_021495</name>
</gene>
<reference evidence="1" key="1">
    <citation type="submission" date="2023-10" db="EMBL/GenBank/DDBJ databases">
        <title>Genome assemblies of two species of porcelain crab, Petrolisthes cinctipes and Petrolisthes manimaculis (Anomura: Porcellanidae).</title>
        <authorList>
            <person name="Angst P."/>
        </authorList>
    </citation>
    <scope>NUCLEOTIDE SEQUENCE</scope>
    <source>
        <strain evidence="1">PB745_01</strain>
        <tissue evidence="1">Gill</tissue>
    </source>
</reference>
<name>A0AAE1FK31_PETCI</name>
<proteinExistence type="predicted"/>
<accession>A0AAE1FK31</accession>
<dbReference type="EMBL" id="JAWQEG010002215">
    <property type="protein sequence ID" value="KAK3873528.1"/>
    <property type="molecule type" value="Genomic_DNA"/>
</dbReference>
<sequence>MNLRVLCGQMQSNPTNLVLPTFVHCPLGFTWCPNQDCLAEQSRVWLTEAAQMLGPPNGSQGDSVICFLEGNRQVDCWFTELQRGTQYSFVLDRRFQADVDHSRIVVEGQVVSFRWVTHSPHTWRTDLLVDPFEDAELEALALSDLAVTWSALWHHFLFTVLGCQPSPATTANILHVLASVTNLCCVDKKGVLSWPNPKTEKVLFPQEQSTQPHNYQLGNEWEAPWTIPYIQRASLLGSRTEGDGRDDGVLLSDTFSATVYIHSSNVLWGSSWSGSVGKFAIEHYFGQLEWFHSLDVACPTETVVNNGGFDACY</sequence>
<dbReference type="Proteomes" id="UP001286313">
    <property type="component" value="Unassembled WGS sequence"/>
</dbReference>